<proteinExistence type="predicted"/>
<organism evidence="2 3">
    <name type="scientific">Ophiobolus disseminans</name>
    <dbReference type="NCBI Taxonomy" id="1469910"/>
    <lineage>
        <taxon>Eukaryota</taxon>
        <taxon>Fungi</taxon>
        <taxon>Dikarya</taxon>
        <taxon>Ascomycota</taxon>
        <taxon>Pezizomycotina</taxon>
        <taxon>Dothideomycetes</taxon>
        <taxon>Pleosporomycetidae</taxon>
        <taxon>Pleosporales</taxon>
        <taxon>Pleosporineae</taxon>
        <taxon>Phaeosphaeriaceae</taxon>
        <taxon>Ophiobolus</taxon>
    </lineage>
</organism>
<name>A0A6A7A6X5_9PLEO</name>
<keyword evidence="3" id="KW-1185">Reference proteome</keyword>
<dbReference type="EMBL" id="MU006222">
    <property type="protein sequence ID" value="KAF2828489.1"/>
    <property type="molecule type" value="Genomic_DNA"/>
</dbReference>
<evidence type="ECO:0000256" key="1">
    <source>
        <dbReference type="SAM" id="MobiDB-lite"/>
    </source>
</evidence>
<feature type="compositionally biased region" description="Basic and acidic residues" evidence="1">
    <location>
        <begin position="10"/>
        <end position="21"/>
    </location>
</feature>
<dbReference type="Proteomes" id="UP000799424">
    <property type="component" value="Unassembled WGS sequence"/>
</dbReference>
<sequence length="105" mass="11248">MSSSNQYDARTSDVADDDYKSRTGQSEIPVQSDGAAIEATEYDDGGDSDKQLERDEKDAIDSSNIIEERTRGATKEAGTYTEPSDEEGLNEVTSGGQDGTSSGRQ</sequence>
<evidence type="ECO:0000313" key="2">
    <source>
        <dbReference type="EMBL" id="KAF2828489.1"/>
    </source>
</evidence>
<evidence type="ECO:0000313" key="3">
    <source>
        <dbReference type="Proteomes" id="UP000799424"/>
    </source>
</evidence>
<dbReference type="AlphaFoldDB" id="A0A6A7A6X5"/>
<protein>
    <recommendedName>
        <fullName evidence="4">Histone chaperone domain-containing protein</fullName>
    </recommendedName>
</protein>
<evidence type="ECO:0008006" key="4">
    <source>
        <dbReference type="Google" id="ProtNLM"/>
    </source>
</evidence>
<accession>A0A6A7A6X5</accession>
<gene>
    <name evidence="2" type="ORF">CC86DRAFT_437794</name>
</gene>
<feature type="compositionally biased region" description="Basic and acidic residues" evidence="1">
    <location>
        <begin position="47"/>
        <end position="74"/>
    </location>
</feature>
<feature type="compositionally biased region" description="Polar residues" evidence="1">
    <location>
        <begin position="91"/>
        <end position="105"/>
    </location>
</feature>
<dbReference type="OrthoDB" id="4357148at2759"/>
<feature type="region of interest" description="Disordered" evidence="1">
    <location>
        <begin position="1"/>
        <end position="105"/>
    </location>
</feature>
<reference evidence="2" key="1">
    <citation type="journal article" date="2020" name="Stud. Mycol.">
        <title>101 Dothideomycetes genomes: a test case for predicting lifestyles and emergence of pathogens.</title>
        <authorList>
            <person name="Haridas S."/>
            <person name="Albert R."/>
            <person name="Binder M."/>
            <person name="Bloem J."/>
            <person name="Labutti K."/>
            <person name="Salamov A."/>
            <person name="Andreopoulos B."/>
            <person name="Baker S."/>
            <person name="Barry K."/>
            <person name="Bills G."/>
            <person name="Bluhm B."/>
            <person name="Cannon C."/>
            <person name="Castanera R."/>
            <person name="Culley D."/>
            <person name="Daum C."/>
            <person name="Ezra D."/>
            <person name="Gonzalez J."/>
            <person name="Henrissat B."/>
            <person name="Kuo A."/>
            <person name="Liang C."/>
            <person name="Lipzen A."/>
            <person name="Lutzoni F."/>
            <person name="Magnuson J."/>
            <person name="Mondo S."/>
            <person name="Nolan M."/>
            <person name="Ohm R."/>
            <person name="Pangilinan J."/>
            <person name="Park H.-J."/>
            <person name="Ramirez L."/>
            <person name="Alfaro M."/>
            <person name="Sun H."/>
            <person name="Tritt A."/>
            <person name="Yoshinaga Y."/>
            <person name="Zwiers L.-H."/>
            <person name="Turgeon B."/>
            <person name="Goodwin S."/>
            <person name="Spatafora J."/>
            <person name="Crous P."/>
            <person name="Grigoriev I."/>
        </authorList>
    </citation>
    <scope>NUCLEOTIDE SEQUENCE</scope>
    <source>
        <strain evidence="2">CBS 113818</strain>
    </source>
</reference>